<evidence type="ECO:0000256" key="3">
    <source>
        <dbReference type="ARBA" id="ARBA00023015"/>
    </source>
</evidence>
<evidence type="ECO:0000256" key="1">
    <source>
        <dbReference type="ARBA" id="ARBA00004123"/>
    </source>
</evidence>
<dbReference type="InterPro" id="IPR036390">
    <property type="entry name" value="WH_DNA-bd_sf"/>
</dbReference>
<dbReference type="Pfam" id="PF00447">
    <property type="entry name" value="HSF_DNA-bind"/>
    <property type="match status" value="1"/>
</dbReference>
<dbReference type="Gene3D" id="1.10.10.10">
    <property type="entry name" value="Winged helix-like DNA-binding domain superfamily/Winged helix DNA-binding domain"/>
    <property type="match status" value="1"/>
</dbReference>
<keyword evidence="5" id="KW-0804">Transcription</keyword>
<dbReference type="PRINTS" id="PR00056">
    <property type="entry name" value="HSFDOMAIN"/>
</dbReference>
<keyword evidence="3" id="KW-0805">Transcription regulation</keyword>
<dbReference type="PROSITE" id="PS00434">
    <property type="entry name" value="HSF_DOMAIN"/>
    <property type="match status" value="1"/>
</dbReference>
<evidence type="ECO:0000259" key="8">
    <source>
        <dbReference type="PROSITE" id="PS00434"/>
    </source>
</evidence>
<sequence length="460" mass="51963">MKQNCNVPAFLTKLWTLVEDPGTDDLISWSRNGTCFQVSNERRFAKEILPMYFKHNNMASFVRQLNMYGFHKVVHIGVGLPRDLDDIIEFQHPRFRQGEPQLLDHIKRKVSVTRVDDLKLRQQDVLKLLSDIRQMKGKHDLADSTILTIKRENEALWKEISSLKQKQLQQHKVIRKILHFIATMVQSNSVAGIKRKMPLMIGTSGMPHSYSKYSRPITMDSGQDGTAVHGIPKCETCEKSSVYPGGVIISEITHLFESPDQPVEEHSFMSGETPFSAATDNQVATPSTASSPFASHNLYDDLLDVNCQMAAEETSDQIEMIDHLDMIDNSLAQIHSSLSNTRLNTNLDLLKDLFNPSTEGLVTSYPEVGLDTSKKANGQKCRIPQEERDYTGLQTEQGEVERRDCNNLPVTKEDVKGEDETDMLPTLLELAEEASDTFFPSDISIFDNDTLNQRSKLTCS</sequence>
<gene>
    <name evidence="9" type="ORF">scyTo_0006084</name>
</gene>
<evidence type="ECO:0000313" key="10">
    <source>
        <dbReference type="Proteomes" id="UP000288216"/>
    </source>
</evidence>
<dbReference type="SUPFAM" id="SSF46785">
    <property type="entry name" value="Winged helix' DNA-binding domain"/>
    <property type="match status" value="1"/>
</dbReference>
<dbReference type="Proteomes" id="UP000288216">
    <property type="component" value="Unassembled WGS sequence"/>
</dbReference>
<evidence type="ECO:0000256" key="6">
    <source>
        <dbReference type="ARBA" id="ARBA00023242"/>
    </source>
</evidence>
<evidence type="ECO:0000256" key="7">
    <source>
        <dbReference type="RuleBase" id="RU004020"/>
    </source>
</evidence>
<dbReference type="FunFam" id="1.10.10.10:FF:000027">
    <property type="entry name" value="Heat shock transcription factor 1"/>
    <property type="match status" value="1"/>
</dbReference>
<organism evidence="9 10">
    <name type="scientific">Scyliorhinus torazame</name>
    <name type="common">Cloudy catshark</name>
    <name type="synonym">Catulus torazame</name>
    <dbReference type="NCBI Taxonomy" id="75743"/>
    <lineage>
        <taxon>Eukaryota</taxon>
        <taxon>Metazoa</taxon>
        <taxon>Chordata</taxon>
        <taxon>Craniata</taxon>
        <taxon>Vertebrata</taxon>
        <taxon>Chondrichthyes</taxon>
        <taxon>Elasmobranchii</taxon>
        <taxon>Galeomorphii</taxon>
        <taxon>Galeoidea</taxon>
        <taxon>Carcharhiniformes</taxon>
        <taxon>Scyliorhinidae</taxon>
        <taxon>Scyliorhinus</taxon>
    </lineage>
</organism>
<dbReference type="EMBL" id="BFAA01001989">
    <property type="protein sequence ID" value="GCB71833.1"/>
    <property type="molecule type" value="Genomic_DNA"/>
</dbReference>
<accession>A0A401PFC3</accession>
<dbReference type="STRING" id="75743.A0A401PFC3"/>
<dbReference type="InterPro" id="IPR000232">
    <property type="entry name" value="HSF_DNA-bd"/>
</dbReference>
<dbReference type="GO" id="GO:0003700">
    <property type="term" value="F:DNA-binding transcription factor activity"/>
    <property type="evidence" value="ECO:0007669"/>
    <property type="project" value="InterPro"/>
</dbReference>
<dbReference type="InterPro" id="IPR036388">
    <property type="entry name" value="WH-like_DNA-bd_sf"/>
</dbReference>
<comment type="caution">
    <text evidence="9">The sequence shown here is derived from an EMBL/GenBank/DDBJ whole genome shotgun (WGS) entry which is preliminary data.</text>
</comment>
<name>A0A401PFC3_SCYTO</name>
<comment type="similarity">
    <text evidence="2 7">Belongs to the HSF family.</text>
</comment>
<evidence type="ECO:0000313" key="9">
    <source>
        <dbReference type="EMBL" id="GCB71833.1"/>
    </source>
</evidence>
<evidence type="ECO:0000256" key="4">
    <source>
        <dbReference type="ARBA" id="ARBA00023125"/>
    </source>
</evidence>
<dbReference type="PANTHER" id="PTHR10015:SF457">
    <property type="entry name" value="HEAT SHOCK FACTOR PROTEIN 1-LIKE"/>
    <property type="match status" value="1"/>
</dbReference>
<dbReference type="GO" id="GO:0005634">
    <property type="term" value="C:nucleus"/>
    <property type="evidence" value="ECO:0007669"/>
    <property type="project" value="UniProtKB-SubCell"/>
</dbReference>
<feature type="domain" description="HSF-type DNA-binding" evidence="8">
    <location>
        <begin position="49"/>
        <end position="73"/>
    </location>
</feature>
<evidence type="ECO:0000256" key="2">
    <source>
        <dbReference type="ARBA" id="ARBA00006403"/>
    </source>
</evidence>
<keyword evidence="4" id="KW-0238">DNA-binding</keyword>
<dbReference type="GO" id="GO:0043565">
    <property type="term" value="F:sequence-specific DNA binding"/>
    <property type="evidence" value="ECO:0007669"/>
    <property type="project" value="InterPro"/>
</dbReference>
<comment type="subcellular location">
    <subcellularLocation>
        <location evidence="1">Nucleus</location>
    </subcellularLocation>
</comment>
<dbReference type="OMA" id="FIATMVQ"/>
<reference evidence="9 10" key="1">
    <citation type="journal article" date="2018" name="Nat. Ecol. Evol.">
        <title>Shark genomes provide insights into elasmobranch evolution and the origin of vertebrates.</title>
        <authorList>
            <person name="Hara Y"/>
            <person name="Yamaguchi K"/>
            <person name="Onimaru K"/>
            <person name="Kadota M"/>
            <person name="Koyanagi M"/>
            <person name="Keeley SD"/>
            <person name="Tatsumi K"/>
            <person name="Tanaka K"/>
            <person name="Motone F"/>
            <person name="Kageyama Y"/>
            <person name="Nozu R"/>
            <person name="Adachi N"/>
            <person name="Nishimura O"/>
            <person name="Nakagawa R"/>
            <person name="Tanegashima C"/>
            <person name="Kiyatake I"/>
            <person name="Matsumoto R"/>
            <person name="Murakumo K"/>
            <person name="Nishida K"/>
            <person name="Terakita A"/>
            <person name="Kuratani S"/>
            <person name="Sato K"/>
            <person name="Hyodo S Kuraku.S."/>
        </authorList>
    </citation>
    <scope>NUCLEOTIDE SEQUENCE [LARGE SCALE GENOMIC DNA]</scope>
</reference>
<evidence type="ECO:0000256" key="5">
    <source>
        <dbReference type="ARBA" id="ARBA00023163"/>
    </source>
</evidence>
<dbReference type="PANTHER" id="PTHR10015">
    <property type="entry name" value="HEAT SHOCK TRANSCRIPTION FACTOR"/>
    <property type="match status" value="1"/>
</dbReference>
<dbReference type="SMART" id="SM00415">
    <property type="entry name" value="HSF"/>
    <property type="match status" value="1"/>
</dbReference>
<protein>
    <recommendedName>
        <fullName evidence="8">HSF-type DNA-binding domain-containing protein</fullName>
    </recommendedName>
</protein>
<proteinExistence type="inferred from homology"/>
<dbReference type="OrthoDB" id="60033at2759"/>
<keyword evidence="10" id="KW-1185">Reference proteome</keyword>
<keyword evidence="6" id="KW-0539">Nucleus</keyword>
<dbReference type="AlphaFoldDB" id="A0A401PFC3"/>